<keyword evidence="2" id="KW-1185">Reference proteome</keyword>
<reference evidence="1 2" key="1">
    <citation type="journal article" date="2022" name="Int. J. Syst. Evol. Microbiol.">
        <title>Neobacillus kokaensis sp. nov., isolated from soil.</title>
        <authorList>
            <person name="Yuki K."/>
            <person name="Matsubara H."/>
            <person name="Yamaguchi S."/>
        </authorList>
    </citation>
    <scope>NUCLEOTIDE SEQUENCE [LARGE SCALE GENOMIC DNA]</scope>
    <source>
        <strain evidence="1 2">LOB 377</strain>
    </source>
</reference>
<gene>
    <name evidence="1" type="ORF">AM1BK_34500</name>
</gene>
<dbReference type="Proteomes" id="UP000637074">
    <property type="component" value="Unassembled WGS sequence"/>
</dbReference>
<name>A0ABQ3N8E8_9BACI</name>
<protein>
    <submittedName>
        <fullName evidence="1">Uncharacterized protein</fullName>
    </submittedName>
</protein>
<organism evidence="1 2">
    <name type="scientific">Neobacillus kokaensis</name>
    <dbReference type="NCBI Taxonomy" id="2759023"/>
    <lineage>
        <taxon>Bacteria</taxon>
        <taxon>Bacillati</taxon>
        <taxon>Bacillota</taxon>
        <taxon>Bacilli</taxon>
        <taxon>Bacillales</taxon>
        <taxon>Bacillaceae</taxon>
        <taxon>Neobacillus</taxon>
    </lineage>
</organism>
<evidence type="ECO:0000313" key="1">
    <source>
        <dbReference type="EMBL" id="GHH99907.1"/>
    </source>
</evidence>
<proteinExistence type="predicted"/>
<dbReference type="EMBL" id="BNDS01000016">
    <property type="protein sequence ID" value="GHH99907.1"/>
    <property type="molecule type" value="Genomic_DNA"/>
</dbReference>
<evidence type="ECO:0000313" key="2">
    <source>
        <dbReference type="Proteomes" id="UP000637074"/>
    </source>
</evidence>
<sequence>MSLVLYLFSKIKYFDRVYFIRINEELQDNFTNILFSYYRKVVFAYESRELDLFGLSGIVISTRFLKKELS</sequence>
<accession>A0ABQ3N8E8</accession>
<comment type="caution">
    <text evidence="1">The sequence shown here is derived from an EMBL/GenBank/DDBJ whole genome shotgun (WGS) entry which is preliminary data.</text>
</comment>